<evidence type="ECO:0000256" key="1">
    <source>
        <dbReference type="ARBA" id="ARBA00022485"/>
    </source>
</evidence>
<keyword evidence="7" id="KW-1185">Reference proteome</keyword>
<keyword evidence="3" id="KW-0408">Iron</keyword>
<keyword evidence="2" id="KW-0479">Metal-binding</keyword>
<protein>
    <recommendedName>
        <fullName evidence="5">4Fe-4S ferredoxin-type domain-containing protein</fullName>
    </recommendedName>
</protein>
<dbReference type="GO" id="GO:0051539">
    <property type="term" value="F:4 iron, 4 sulfur cluster binding"/>
    <property type="evidence" value="ECO:0007669"/>
    <property type="project" value="UniProtKB-KW"/>
</dbReference>
<sequence>MTNKTCLIYCNCGAGIISDEKKAGLSEAFKTLGIDIYELHDLCAFSLNEKDFLHQLNKNYDKTLIAACYPRAIKNMFEQNEVQLSNYEVFNFREVGTEQLTAEIAVKIDKKQEESSYEVKKTDLKVPAWYPVIDKERCTLCGQCARFCVFGVYSYNKKSLKVVNPLSCKNNCPACGRTCPASAIIFPRLPENSALSGAEPSEDKKATATDQKDNLIVMLSERNNARKNIFRQGTFQLAEEEKKQAIEELKNSFKNKKGDA</sequence>
<accession>A0A6C0RH96</accession>
<feature type="domain" description="4Fe-4S ferredoxin-type" evidence="5">
    <location>
        <begin position="129"/>
        <end position="158"/>
    </location>
</feature>
<dbReference type="InterPro" id="IPR017896">
    <property type="entry name" value="4Fe4S_Fe-S-bd"/>
</dbReference>
<organism evidence="6 7">
    <name type="scientific">Draconibacterium halophilum</name>
    <dbReference type="NCBI Taxonomy" id="2706887"/>
    <lineage>
        <taxon>Bacteria</taxon>
        <taxon>Pseudomonadati</taxon>
        <taxon>Bacteroidota</taxon>
        <taxon>Bacteroidia</taxon>
        <taxon>Marinilabiliales</taxon>
        <taxon>Prolixibacteraceae</taxon>
        <taxon>Draconibacterium</taxon>
    </lineage>
</organism>
<feature type="domain" description="4Fe-4S ferredoxin-type" evidence="5">
    <location>
        <begin position="159"/>
        <end position="189"/>
    </location>
</feature>
<proteinExistence type="predicted"/>
<dbReference type="GO" id="GO:0046872">
    <property type="term" value="F:metal ion binding"/>
    <property type="evidence" value="ECO:0007669"/>
    <property type="project" value="UniProtKB-KW"/>
</dbReference>
<reference evidence="6 7" key="1">
    <citation type="submission" date="2020-02" db="EMBL/GenBank/DDBJ databases">
        <title>Genome sequencing for Draconibacterium sp. strain M1.</title>
        <authorList>
            <person name="Park S.-J."/>
        </authorList>
    </citation>
    <scope>NUCLEOTIDE SEQUENCE [LARGE SCALE GENOMIC DNA]</scope>
    <source>
        <strain evidence="6 7">M1</strain>
    </source>
</reference>
<dbReference type="PANTHER" id="PTHR43687:SF1">
    <property type="entry name" value="FERREDOXIN III"/>
    <property type="match status" value="1"/>
</dbReference>
<dbReference type="PROSITE" id="PS51379">
    <property type="entry name" value="4FE4S_FER_2"/>
    <property type="match status" value="2"/>
</dbReference>
<keyword evidence="4" id="KW-0411">Iron-sulfur</keyword>
<name>A0A6C0RH96_9BACT</name>
<evidence type="ECO:0000256" key="3">
    <source>
        <dbReference type="ARBA" id="ARBA00023004"/>
    </source>
</evidence>
<keyword evidence="1" id="KW-0004">4Fe-4S</keyword>
<dbReference type="EMBL" id="CP048409">
    <property type="protein sequence ID" value="QIA09469.1"/>
    <property type="molecule type" value="Genomic_DNA"/>
</dbReference>
<evidence type="ECO:0000313" key="7">
    <source>
        <dbReference type="Proteomes" id="UP000474630"/>
    </source>
</evidence>
<dbReference type="Pfam" id="PF00037">
    <property type="entry name" value="Fer4"/>
    <property type="match status" value="1"/>
</dbReference>
<dbReference type="InterPro" id="IPR050572">
    <property type="entry name" value="Fe-S_Ferredoxin"/>
</dbReference>
<dbReference type="SUPFAM" id="SSF54862">
    <property type="entry name" value="4Fe-4S ferredoxins"/>
    <property type="match status" value="1"/>
</dbReference>
<evidence type="ECO:0000256" key="4">
    <source>
        <dbReference type="ARBA" id="ARBA00023014"/>
    </source>
</evidence>
<dbReference type="Proteomes" id="UP000474630">
    <property type="component" value="Chromosome"/>
</dbReference>
<dbReference type="PANTHER" id="PTHR43687">
    <property type="entry name" value="ADENYLYLSULFATE REDUCTASE, BETA SUBUNIT"/>
    <property type="match status" value="1"/>
</dbReference>
<evidence type="ECO:0000313" key="6">
    <source>
        <dbReference type="EMBL" id="QIA09469.1"/>
    </source>
</evidence>
<dbReference type="Gene3D" id="3.30.70.20">
    <property type="match status" value="1"/>
</dbReference>
<dbReference type="AlphaFoldDB" id="A0A6C0RH96"/>
<evidence type="ECO:0000259" key="5">
    <source>
        <dbReference type="PROSITE" id="PS51379"/>
    </source>
</evidence>
<dbReference type="RefSeq" id="WP_163348440.1">
    <property type="nucleotide sequence ID" value="NZ_CP048409.1"/>
</dbReference>
<evidence type="ECO:0000256" key="2">
    <source>
        <dbReference type="ARBA" id="ARBA00022723"/>
    </source>
</evidence>
<dbReference type="KEGG" id="drc:G0Q07_17935"/>
<gene>
    <name evidence="6" type="ORF">G0Q07_17935</name>
</gene>